<reference evidence="1" key="1">
    <citation type="submission" date="2018-02" db="EMBL/GenBank/DDBJ databases">
        <title>Rhizophora mucronata_Transcriptome.</title>
        <authorList>
            <person name="Meera S.P."/>
            <person name="Sreeshan A."/>
            <person name="Augustine A."/>
        </authorList>
    </citation>
    <scope>NUCLEOTIDE SEQUENCE</scope>
    <source>
        <tissue evidence="1">Leaf</tissue>
    </source>
</reference>
<sequence length="37" mass="4395">MQSFLTKILSWGATLGTNRYRSVVKIVIWCRDFMFLI</sequence>
<dbReference type="AlphaFoldDB" id="A0A2P2NCC1"/>
<protein>
    <submittedName>
        <fullName evidence="1">Uncharacterized protein</fullName>
    </submittedName>
</protein>
<organism evidence="1">
    <name type="scientific">Rhizophora mucronata</name>
    <name type="common">Asiatic mangrove</name>
    <dbReference type="NCBI Taxonomy" id="61149"/>
    <lineage>
        <taxon>Eukaryota</taxon>
        <taxon>Viridiplantae</taxon>
        <taxon>Streptophyta</taxon>
        <taxon>Embryophyta</taxon>
        <taxon>Tracheophyta</taxon>
        <taxon>Spermatophyta</taxon>
        <taxon>Magnoliopsida</taxon>
        <taxon>eudicotyledons</taxon>
        <taxon>Gunneridae</taxon>
        <taxon>Pentapetalae</taxon>
        <taxon>rosids</taxon>
        <taxon>fabids</taxon>
        <taxon>Malpighiales</taxon>
        <taxon>Rhizophoraceae</taxon>
        <taxon>Rhizophora</taxon>
    </lineage>
</organism>
<dbReference type="EMBL" id="GGEC01059642">
    <property type="protein sequence ID" value="MBX40126.1"/>
    <property type="molecule type" value="Transcribed_RNA"/>
</dbReference>
<name>A0A2P2NCC1_RHIMU</name>
<proteinExistence type="predicted"/>
<accession>A0A2P2NCC1</accession>
<evidence type="ECO:0000313" key="1">
    <source>
        <dbReference type="EMBL" id="MBX40126.1"/>
    </source>
</evidence>